<dbReference type="KEGG" id="zpl:ZBT109_0795"/>
<dbReference type="Gene3D" id="3.40.50.12780">
    <property type="entry name" value="N-terminal domain of ligase-like"/>
    <property type="match status" value="1"/>
</dbReference>
<dbReference type="EMBL" id="AP018933">
    <property type="protein sequence ID" value="BBG29571.1"/>
    <property type="molecule type" value="Genomic_DNA"/>
</dbReference>
<dbReference type="InterPro" id="IPR025110">
    <property type="entry name" value="AMP-bd_C"/>
</dbReference>
<keyword evidence="6" id="KW-1185">Reference proteome</keyword>
<feature type="domain" description="AMP-dependent synthetase/ligase" evidence="3">
    <location>
        <begin position="5"/>
        <end position="174"/>
    </location>
</feature>
<organism evidence="5 6">
    <name type="scientific">Zymobacter palmae</name>
    <dbReference type="NCBI Taxonomy" id="33074"/>
    <lineage>
        <taxon>Bacteria</taxon>
        <taxon>Pseudomonadati</taxon>
        <taxon>Pseudomonadota</taxon>
        <taxon>Gammaproteobacteria</taxon>
        <taxon>Oceanospirillales</taxon>
        <taxon>Halomonadaceae</taxon>
        <taxon>Zymobacter group</taxon>
        <taxon>Zymobacter</taxon>
    </lineage>
</organism>
<evidence type="ECO:0000259" key="3">
    <source>
        <dbReference type="Pfam" id="PF00501"/>
    </source>
</evidence>
<dbReference type="PANTHER" id="PTHR43767">
    <property type="entry name" value="LONG-CHAIN-FATTY-ACID--COA LIGASE"/>
    <property type="match status" value="1"/>
</dbReference>
<evidence type="ECO:0000313" key="5">
    <source>
        <dbReference type="EMBL" id="BBG29571.1"/>
    </source>
</evidence>
<keyword evidence="2" id="KW-0436">Ligase</keyword>
<dbReference type="Gene3D" id="3.30.300.30">
    <property type="match status" value="1"/>
</dbReference>
<dbReference type="Pfam" id="PF13193">
    <property type="entry name" value="AMP-binding_C"/>
    <property type="match status" value="1"/>
</dbReference>
<dbReference type="InterPro" id="IPR045851">
    <property type="entry name" value="AMP-bd_C_sf"/>
</dbReference>
<dbReference type="PANTHER" id="PTHR43767:SF10">
    <property type="entry name" value="SURFACTIN SYNTHASE SUBUNIT 1"/>
    <property type="match status" value="1"/>
</dbReference>
<gene>
    <name evidence="5" type="ORF">ZBT109_0795</name>
</gene>
<evidence type="ECO:0000256" key="2">
    <source>
        <dbReference type="ARBA" id="ARBA00022598"/>
    </source>
</evidence>
<dbReference type="InterPro" id="IPR050237">
    <property type="entry name" value="ATP-dep_AMP-bd_enzyme"/>
</dbReference>
<dbReference type="InterPro" id="IPR042099">
    <property type="entry name" value="ANL_N_sf"/>
</dbReference>
<dbReference type="FunFam" id="2.30.38.10:FF:000003">
    <property type="entry name" value="Vibriobactin-specific 2,3-dihydroxybenzoate-AMP ligase"/>
    <property type="match status" value="1"/>
</dbReference>
<proteinExistence type="predicted"/>
<dbReference type="InterPro" id="IPR000873">
    <property type="entry name" value="AMP-dep_synth/lig_dom"/>
</dbReference>
<evidence type="ECO:0000256" key="1">
    <source>
        <dbReference type="ARBA" id="ARBA00004924"/>
    </source>
</evidence>
<name>A0A348HD69_9GAMM</name>
<dbReference type="Pfam" id="PF00501">
    <property type="entry name" value="AMP-binding"/>
    <property type="match status" value="1"/>
</dbReference>
<dbReference type="Proteomes" id="UP000267342">
    <property type="component" value="Chromosome"/>
</dbReference>
<evidence type="ECO:0000313" key="6">
    <source>
        <dbReference type="Proteomes" id="UP000267342"/>
    </source>
</evidence>
<evidence type="ECO:0000259" key="4">
    <source>
        <dbReference type="Pfam" id="PF13193"/>
    </source>
</evidence>
<dbReference type="SUPFAM" id="SSF56801">
    <property type="entry name" value="Acetyl-CoA synthetase-like"/>
    <property type="match status" value="1"/>
</dbReference>
<accession>A0A348HD69</accession>
<feature type="domain" description="AMP-binding enzyme C-terminal" evidence="4">
    <location>
        <begin position="226"/>
        <end position="300"/>
    </location>
</feature>
<dbReference type="GO" id="GO:0016877">
    <property type="term" value="F:ligase activity, forming carbon-sulfur bonds"/>
    <property type="evidence" value="ECO:0007669"/>
    <property type="project" value="UniProtKB-ARBA"/>
</dbReference>
<comment type="pathway">
    <text evidence="1">Siderophore biosynthesis.</text>
</comment>
<dbReference type="STRING" id="1123510.GCA_000620025_01559"/>
<sequence length="319" mass="34276">MTVASIWLAVLPIAHNFPLACPGVLGTLSQGGRVVLSDTASCDEAMPLIASERVSHVALVPALARLWQQAREWEDSDLSSLNVMQVGGAPLDPRSAQALSRTFACTLQQVFGMAEGLLCYTRLDDDDETCQSTQGRPLSCHDEIRIVDEQERPVPTGDIGQLLTRGPYTITGYYRAPAASAQSFTADGFYRTGDLACCDKHGNVRVEGRLKEQINRAGEKIAATSVETGLKQLPGIEDAVVVAVPDALLGERICAVLMTSASQPSLPELRHALIECGLSRHSLPDQLMVVTHWPLTAVGKIDRQALIRQATVTPPESAA</sequence>
<protein>
    <submittedName>
        <fullName evidence="5">Peptide arylation enzymes</fullName>
    </submittedName>
</protein>
<reference evidence="5 6" key="1">
    <citation type="submission" date="2018-09" db="EMBL/GenBank/DDBJ databases">
        <title>Zymobacter palmae IAM14233 (=T109) whole genome analysis.</title>
        <authorList>
            <person name="Yanase H."/>
        </authorList>
    </citation>
    <scope>NUCLEOTIDE SEQUENCE [LARGE SCALE GENOMIC DNA]</scope>
    <source>
        <strain evidence="5 6">IAM14233</strain>
    </source>
</reference>
<dbReference type="AlphaFoldDB" id="A0A348HD69"/>